<gene>
    <name evidence="1" type="ORF">WA1_25550</name>
</gene>
<dbReference type="RefSeq" id="WP_017739691.1">
    <property type="nucleotide sequence ID" value="NZ_KQ976354.1"/>
</dbReference>
<reference evidence="1 2" key="1">
    <citation type="journal article" date="2013" name="Genome Biol. Evol.">
        <title>Genomes of Stigonematalean cyanobacteria (subsection V) and the evolution of oxygenic photosynthesis from prokaryotes to plastids.</title>
        <authorList>
            <person name="Dagan T."/>
            <person name="Roettger M."/>
            <person name="Stucken K."/>
            <person name="Landan G."/>
            <person name="Koch R."/>
            <person name="Major P."/>
            <person name="Gould S.B."/>
            <person name="Goremykin V.V."/>
            <person name="Rippka R."/>
            <person name="Tandeau de Marsac N."/>
            <person name="Gugger M."/>
            <person name="Lockhart P.J."/>
            <person name="Allen J.F."/>
            <person name="Brune I."/>
            <person name="Maus I."/>
            <person name="Puhler A."/>
            <person name="Martin W.F."/>
        </authorList>
    </citation>
    <scope>NUCLEOTIDE SEQUENCE [LARGE SCALE GENOMIC DNA]</scope>
    <source>
        <strain evidence="1 2">PCC 7110</strain>
    </source>
</reference>
<dbReference type="SUPFAM" id="SSF69255">
    <property type="entry name" value="gp5 N-terminal domain-like"/>
    <property type="match status" value="1"/>
</dbReference>
<keyword evidence="2" id="KW-1185">Reference proteome</keyword>
<name>A0A139X711_9CYAN</name>
<evidence type="ECO:0000313" key="2">
    <source>
        <dbReference type="Proteomes" id="UP000076925"/>
    </source>
</evidence>
<dbReference type="OrthoDB" id="6710627at2"/>
<dbReference type="Proteomes" id="UP000076925">
    <property type="component" value="Unassembled WGS sequence"/>
</dbReference>
<dbReference type="AlphaFoldDB" id="A0A139X711"/>
<dbReference type="InterPro" id="IPR037026">
    <property type="entry name" value="Vgr_OB-fold_dom_sf"/>
</dbReference>
<comment type="caution">
    <text evidence="1">The sequence shown here is derived from an EMBL/GenBank/DDBJ whole genome shotgun (WGS) entry which is preliminary data.</text>
</comment>
<sequence length="115" mass="13262">MKDLLNKPASFTTYSQQINSAIIGLVTNIVDLYGNRLIQIRCFDLGNNYEIWGRICLCIDIPQIGDKVLVTFINGQIEFPYVIGKVETPQFSKSKVRNIIRDLWHFIWNRNRSGA</sequence>
<dbReference type="Gene3D" id="2.40.50.230">
    <property type="entry name" value="Gp5 N-terminal domain"/>
    <property type="match status" value="1"/>
</dbReference>
<accession>A0A139X711</accession>
<dbReference type="EMBL" id="ANNX02000027">
    <property type="protein sequence ID" value="KYC40491.1"/>
    <property type="molecule type" value="Genomic_DNA"/>
</dbReference>
<protein>
    <submittedName>
        <fullName evidence="1">Uncharacterized protein</fullName>
    </submittedName>
</protein>
<evidence type="ECO:0000313" key="1">
    <source>
        <dbReference type="EMBL" id="KYC40491.1"/>
    </source>
</evidence>
<proteinExistence type="predicted"/>
<organism evidence="1 2">
    <name type="scientific">Scytonema hofmannii PCC 7110</name>
    <dbReference type="NCBI Taxonomy" id="128403"/>
    <lineage>
        <taxon>Bacteria</taxon>
        <taxon>Bacillati</taxon>
        <taxon>Cyanobacteriota</taxon>
        <taxon>Cyanophyceae</taxon>
        <taxon>Nostocales</taxon>
        <taxon>Scytonemataceae</taxon>
        <taxon>Scytonema</taxon>
    </lineage>
</organism>